<evidence type="ECO:0000256" key="7">
    <source>
        <dbReference type="ARBA" id="ARBA00022679"/>
    </source>
</evidence>
<evidence type="ECO:0000256" key="10">
    <source>
        <dbReference type="ARBA" id="ARBA00031323"/>
    </source>
</evidence>
<accession>A0ABV9DPM0</accession>
<dbReference type="RefSeq" id="WP_378571301.1">
    <property type="nucleotide sequence ID" value="NZ_JBHSFQ010000002.1"/>
</dbReference>
<evidence type="ECO:0000256" key="9">
    <source>
        <dbReference type="ARBA" id="ARBA00030757"/>
    </source>
</evidence>
<evidence type="ECO:0000256" key="2">
    <source>
        <dbReference type="ARBA" id="ARBA00005369"/>
    </source>
</evidence>
<reference evidence="13" key="1">
    <citation type="journal article" date="2019" name="Int. J. Syst. Evol. Microbiol.">
        <title>The Global Catalogue of Microorganisms (GCM) 10K type strain sequencing project: providing services to taxonomists for standard genome sequencing and annotation.</title>
        <authorList>
            <consortium name="The Broad Institute Genomics Platform"/>
            <consortium name="The Broad Institute Genome Sequencing Center for Infectious Disease"/>
            <person name="Wu L."/>
            <person name="Ma J."/>
        </authorList>
    </citation>
    <scope>NUCLEOTIDE SEQUENCE [LARGE SCALE GENOMIC DNA]</scope>
    <source>
        <strain evidence="13">XZYJ18</strain>
    </source>
</reference>
<dbReference type="Proteomes" id="UP001595923">
    <property type="component" value="Unassembled WGS sequence"/>
</dbReference>
<dbReference type="GO" id="GO:0032259">
    <property type="term" value="P:methylation"/>
    <property type="evidence" value="ECO:0007669"/>
    <property type="project" value="UniProtKB-KW"/>
</dbReference>
<keyword evidence="13" id="KW-1185">Reference proteome</keyword>
<dbReference type="Gene3D" id="3.40.50.150">
    <property type="entry name" value="Vaccinia Virus protein VP39"/>
    <property type="match status" value="1"/>
</dbReference>
<dbReference type="Pfam" id="PF01135">
    <property type="entry name" value="PCMT"/>
    <property type="match status" value="1"/>
</dbReference>
<keyword evidence="8" id="KW-0949">S-adenosyl-L-methionine</keyword>
<dbReference type="SUPFAM" id="SSF53335">
    <property type="entry name" value="S-adenosyl-L-methionine-dependent methyltransferases"/>
    <property type="match status" value="1"/>
</dbReference>
<dbReference type="EC" id="2.1.1.77" evidence="3"/>
<evidence type="ECO:0000256" key="5">
    <source>
        <dbReference type="ARBA" id="ARBA00022490"/>
    </source>
</evidence>
<dbReference type="CDD" id="cd02440">
    <property type="entry name" value="AdoMet_MTases"/>
    <property type="match status" value="1"/>
</dbReference>
<protein>
    <recommendedName>
        <fullName evidence="4">Protein-L-isoaspartate O-methyltransferase</fullName>
        <ecNumber evidence="3">2.1.1.77</ecNumber>
    </recommendedName>
    <alternativeName>
        <fullName evidence="11">L-isoaspartyl protein carboxyl methyltransferase</fullName>
    </alternativeName>
    <alternativeName>
        <fullName evidence="9">Protein L-isoaspartyl methyltransferase</fullName>
    </alternativeName>
    <alternativeName>
        <fullName evidence="10">Protein-beta-aspartate methyltransferase</fullName>
    </alternativeName>
</protein>
<dbReference type="PANTHER" id="PTHR11579:SF0">
    <property type="entry name" value="PROTEIN-L-ISOASPARTATE(D-ASPARTATE) O-METHYLTRANSFERASE"/>
    <property type="match status" value="1"/>
</dbReference>
<dbReference type="GO" id="GO:0008168">
    <property type="term" value="F:methyltransferase activity"/>
    <property type="evidence" value="ECO:0007669"/>
    <property type="project" value="UniProtKB-KW"/>
</dbReference>
<keyword evidence="7" id="KW-0808">Transferase</keyword>
<keyword evidence="6 12" id="KW-0489">Methyltransferase</keyword>
<evidence type="ECO:0000256" key="1">
    <source>
        <dbReference type="ARBA" id="ARBA00004496"/>
    </source>
</evidence>
<organism evidence="12 13">
    <name type="scientific">Nocardiopsis mangrovi</name>
    <dbReference type="NCBI Taxonomy" id="1179818"/>
    <lineage>
        <taxon>Bacteria</taxon>
        <taxon>Bacillati</taxon>
        <taxon>Actinomycetota</taxon>
        <taxon>Actinomycetes</taxon>
        <taxon>Streptosporangiales</taxon>
        <taxon>Nocardiopsidaceae</taxon>
        <taxon>Nocardiopsis</taxon>
    </lineage>
</organism>
<evidence type="ECO:0000256" key="8">
    <source>
        <dbReference type="ARBA" id="ARBA00022691"/>
    </source>
</evidence>
<name>A0ABV9DPM0_9ACTN</name>
<dbReference type="InterPro" id="IPR029063">
    <property type="entry name" value="SAM-dependent_MTases_sf"/>
</dbReference>
<comment type="subcellular location">
    <subcellularLocation>
        <location evidence="1">Cytoplasm</location>
    </subcellularLocation>
</comment>
<keyword evidence="5" id="KW-0963">Cytoplasm</keyword>
<evidence type="ECO:0000313" key="13">
    <source>
        <dbReference type="Proteomes" id="UP001595923"/>
    </source>
</evidence>
<sequence length="384" mass="42019">MALAAERLRTRLADSFPSAWRAIAARVPRHAFIPDTVWIEDGDGPVPIRRGDDPERWLDACYADRPLITQLDDGDDSGRGYITSSASKPSIVADMLQAAEVRPGMRVLEIGSGTGWNAALLAARTGPDRVTTIEVDPSLADHARRSLGAAGWRVAVVTGDGTRGHAPGAPFDRVLSTAAVQRVPSAWVEQTAAGGQILTPWGTTFHNGVLARLAVHGDGTASGRFTGNAAFMWIRGQRRPHAVVEEQVLPEHDYTEHRTDLHPYEPIGDFDARFAIGLRMPTGAGEVVVFDGDRPGDPNFTVYLMAPETGSWAEWRITPDSAGAYRVRQHGPRRLFDELCAAYQWWQRLGRPRRDRFGLTATTGGDQTVWIDDPAHPASETDRH</sequence>
<gene>
    <name evidence="12" type="ORF">ACFO4E_03000</name>
</gene>
<evidence type="ECO:0000256" key="3">
    <source>
        <dbReference type="ARBA" id="ARBA00011890"/>
    </source>
</evidence>
<evidence type="ECO:0000256" key="11">
    <source>
        <dbReference type="ARBA" id="ARBA00031350"/>
    </source>
</evidence>
<proteinExistence type="inferred from homology"/>
<evidence type="ECO:0000313" key="12">
    <source>
        <dbReference type="EMBL" id="MFC4560821.1"/>
    </source>
</evidence>
<dbReference type="PANTHER" id="PTHR11579">
    <property type="entry name" value="PROTEIN-L-ISOASPARTATE O-METHYLTRANSFERASE"/>
    <property type="match status" value="1"/>
</dbReference>
<dbReference type="InterPro" id="IPR000682">
    <property type="entry name" value="PCMT"/>
</dbReference>
<evidence type="ECO:0000256" key="6">
    <source>
        <dbReference type="ARBA" id="ARBA00022603"/>
    </source>
</evidence>
<comment type="caution">
    <text evidence="12">The sequence shown here is derived from an EMBL/GenBank/DDBJ whole genome shotgun (WGS) entry which is preliminary data.</text>
</comment>
<dbReference type="EMBL" id="JBHSFQ010000002">
    <property type="protein sequence ID" value="MFC4560821.1"/>
    <property type="molecule type" value="Genomic_DNA"/>
</dbReference>
<comment type="similarity">
    <text evidence="2">Belongs to the methyltransferase superfamily. L-isoaspartyl/D-aspartyl protein methyltransferase family.</text>
</comment>
<evidence type="ECO:0000256" key="4">
    <source>
        <dbReference type="ARBA" id="ARBA00013346"/>
    </source>
</evidence>